<evidence type="ECO:0000259" key="1">
    <source>
        <dbReference type="Pfam" id="PF08501"/>
    </source>
</evidence>
<dbReference type="GO" id="GO:0019632">
    <property type="term" value="P:shikimate metabolic process"/>
    <property type="evidence" value="ECO:0007669"/>
    <property type="project" value="TreeGrafter"/>
</dbReference>
<accession>A0A383C1T7</accession>
<gene>
    <name evidence="2" type="ORF">METZ01_LOCUS478986</name>
</gene>
<protein>
    <recommendedName>
        <fullName evidence="1">Shikimate dehydrogenase substrate binding N-terminal domain-containing protein</fullName>
    </recommendedName>
</protein>
<dbReference type="PANTHER" id="PTHR21089:SF1">
    <property type="entry name" value="BIFUNCTIONAL 3-DEHYDROQUINATE DEHYDRATASE_SHIKIMATE DEHYDROGENASE, CHLOROPLASTIC"/>
    <property type="match status" value="1"/>
</dbReference>
<dbReference type="AlphaFoldDB" id="A0A383C1T7"/>
<proteinExistence type="predicted"/>
<sequence length="96" mass="10515">MDDLRTGELNGVNVTIPHKENVIEYLDEINPRAKIIGAVNVIHKNGNKLFGNNTDWFGFTMSLKKNGIKINGKEVIVLGAGGTSKSIIFSLKQYGV</sequence>
<dbReference type="SUPFAM" id="SSF51735">
    <property type="entry name" value="NAD(P)-binding Rossmann-fold domains"/>
    <property type="match status" value="1"/>
</dbReference>
<dbReference type="PANTHER" id="PTHR21089">
    <property type="entry name" value="SHIKIMATE DEHYDROGENASE"/>
    <property type="match status" value="1"/>
</dbReference>
<dbReference type="Gene3D" id="3.40.50.720">
    <property type="entry name" value="NAD(P)-binding Rossmann-like Domain"/>
    <property type="match status" value="1"/>
</dbReference>
<feature type="domain" description="Shikimate dehydrogenase substrate binding N-terminal" evidence="1">
    <location>
        <begin position="2"/>
        <end position="42"/>
    </location>
</feature>
<dbReference type="InterPro" id="IPR013708">
    <property type="entry name" value="Shikimate_DH-bd_N"/>
</dbReference>
<organism evidence="2">
    <name type="scientific">marine metagenome</name>
    <dbReference type="NCBI Taxonomy" id="408172"/>
    <lineage>
        <taxon>unclassified sequences</taxon>
        <taxon>metagenomes</taxon>
        <taxon>ecological metagenomes</taxon>
    </lineage>
</organism>
<reference evidence="2" key="1">
    <citation type="submission" date="2018-05" db="EMBL/GenBank/DDBJ databases">
        <authorList>
            <person name="Lanie J.A."/>
            <person name="Ng W.-L."/>
            <person name="Kazmierczak K.M."/>
            <person name="Andrzejewski T.M."/>
            <person name="Davidsen T.M."/>
            <person name="Wayne K.J."/>
            <person name="Tettelin H."/>
            <person name="Glass J.I."/>
            <person name="Rusch D."/>
            <person name="Podicherti R."/>
            <person name="Tsui H.-C.T."/>
            <person name="Winkler M.E."/>
        </authorList>
    </citation>
    <scope>NUCLEOTIDE SEQUENCE</scope>
</reference>
<dbReference type="GO" id="GO:0009423">
    <property type="term" value="P:chorismate biosynthetic process"/>
    <property type="evidence" value="ECO:0007669"/>
    <property type="project" value="TreeGrafter"/>
</dbReference>
<name>A0A383C1T7_9ZZZZ</name>
<dbReference type="Pfam" id="PF08501">
    <property type="entry name" value="Shikimate_dh_N"/>
    <property type="match status" value="1"/>
</dbReference>
<dbReference type="GO" id="GO:0004764">
    <property type="term" value="F:shikimate 3-dehydrogenase (NADP+) activity"/>
    <property type="evidence" value="ECO:0007669"/>
    <property type="project" value="InterPro"/>
</dbReference>
<dbReference type="InterPro" id="IPR022893">
    <property type="entry name" value="Shikimate_DH_fam"/>
</dbReference>
<dbReference type="InterPro" id="IPR046346">
    <property type="entry name" value="Aminoacid_DH-like_N_sf"/>
</dbReference>
<dbReference type="InterPro" id="IPR036291">
    <property type="entry name" value="NAD(P)-bd_dom_sf"/>
</dbReference>
<dbReference type="Gene3D" id="3.40.50.10860">
    <property type="entry name" value="Leucine Dehydrogenase, chain A, domain 1"/>
    <property type="match status" value="1"/>
</dbReference>
<dbReference type="SUPFAM" id="SSF53223">
    <property type="entry name" value="Aminoacid dehydrogenase-like, N-terminal domain"/>
    <property type="match status" value="1"/>
</dbReference>
<evidence type="ECO:0000313" key="2">
    <source>
        <dbReference type="EMBL" id="SVE26132.1"/>
    </source>
</evidence>
<dbReference type="EMBL" id="UINC01205109">
    <property type="protein sequence ID" value="SVE26132.1"/>
    <property type="molecule type" value="Genomic_DNA"/>
</dbReference>
<feature type="non-terminal residue" evidence="2">
    <location>
        <position position="96"/>
    </location>
</feature>